<sequence length="96" mass="11201">MQNARPLLAVHLSTSADYDKLIRLRRMALADFCHNYGVSEEIREVLDKNGLRNVKRLLEVSVHELQEMGCTPDDRQDIKRALEKYFEANGLETMFY</sequence>
<dbReference type="EMBL" id="DF848680">
    <property type="protein sequence ID" value="GAT54498.1"/>
    <property type="molecule type" value="Genomic_DNA"/>
</dbReference>
<keyword evidence="2" id="KW-1185">Reference proteome</keyword>
<reference evidence="1" key="1">
    <citation type="submission" date="2014-09" db="EMBL/GenBank/DDBJ databases">
        <title>Genome sequence of the luminous mushroom Mycena chlorophos for searching fungal bioluminescence genes.</title>
        <authorList>
            <person name="Tanaka Y."/>
            <person name="Kasuga D."/>
            <person name="Oba Y."/>
            <person name="Hase S."/>
            <person name="Sato K."/>
            <person name="Oba Y."/>
            <person name="Sakakibara Y."/>
        </authorList>
    </citation>
    <scope>NUCLEOTIDE SEQUENCE</scope>
</reference>
<proteinExistence type="predicted"/>
<evidence type="ECO:0000313" key="1">
    <source>
        <dbReference type="EMBL" id="GAT54498.1"/>
    </source>
</evidence>
<dbReference type="Proteomes" id="UP000815677">
    <property type="component" value="Unassembled WGS sequence"/>
</dbReference>
<gene>
    <name evidence="1" type="ORF">MCHLO_11349</name>
</gene>
<evidence type="ECO:0000313" key="2">
    <source>
        <dbReference type="Proteomes" id="UP000815677"/>
    </source>
</evidence>
<protein>
    <submittedName>
        <fullName evidence="1">Uncharacterized protein</fullName>
    </submittedName>
</protein>
<accession>A0ABQ0LTQ6</accession>
<name>A0ABQ0LTQ6_MYCCL</name>
<organism evidence="1 2">
    <name type="scientific">Mycena chlorophos</name>
    <name type="common">Agaric fungus</name>
    <name type="synonym">Agaricus chlorophos</name>
    <dbReference type="NCBI Taxonomy" id="658473"/>
    <lineage>
        <taxon>Eukaryota</taxon>
        <taxon>Fungi</taxon>
        <taxon>Dikarya</taxon>
        <taxon>Basidiomycota</taxon>
        <taxon>Agaricomycotina</taxon>
        <taxon>Agaricomycetes</taxon>
        <taxon>Agaricomycetidae</taxon>
        <taxon>Agaricales</taxon>
        <taxon>Marasmiineae</taxon>
        <taxon>Mycenaceae</taxon>
        <taxon>Mycena</taxon>
    </lineage>
</organism>